<dbReference type="CDD" id="cd19051">
    <property type="entry name" value="LGIC_TM_cation"/>
    <property type="match status" value="1"/>
</dbReference>
<dbReference type="InterPro" id="IPR036734">
    <property type="entry name" value="Neur_chan_lig-bd_sf"/>
</dbReference>
<dbReference type="SUPFAM" id="SSF63712">
    <property type="entry name" value="Nicotinic receptor ligand binding domain-like"/>
    <property type="match status" value="1"/>
</dbReference>
<dbReference type="Gene3D" id="2.70.170.10">
    <property type="entry name" value="Neurotransmitter-gated ion-channel ligand-binding domain"/>
    <property type="match status" value="1"/>
</dbReference>
<comment type="similarity">
    <text evidence="5">Belongs to the ligand-gated ion channel (TC 1.A.9) family.</text>
</comment>
<keyword evidence="5" id="KW-0406">Ion transport</keyword>
<feature type="domain" description="Neurotransmitter-gated ion-channel transmembrane" evidence="7">
    <location>
        <begin position="231"/>
        <end position="349"/>
    </location>
</feature>
<dbReference type="InterPro" id="IPR006202">
    <property type="entry name" value="Neur_chan_lig-bd"/>
</dbReference>
<dbReference type="PRINTS" id="PR00252">
    <property type="entry name" value="NRIONCHANNEL"/>
</dbReference>
<proteinExistence type="inferred from homology"/>
<dbReference type="OrthoDB" id="5809364at2759"/>
<keyword evidence="2 5" id="KW-0812">Transmembrane</keyword>
<evidence type="ECO:0000256" key="1">
    <source>
        <dbReference type="ARBA" id="ARBA00004141"/>
    </source>
</evidence>
<dbReference type="Proteomes" id="UP000678393">
    <property type="component" value="Unassembled WGS sequence"/>
</dbReference>
<dbReference type="FunFam" id="2.70.170.10:FF:000028">
    <property type="entry name" value="AcetylCholine Receptor"/>
    <property type="match status" value="1"/>
</dbReference>
<name>A0A8S3ZD04_9EUPU</name>
<sequence length="423" mass="47069">MDFCGGIYLGVSAFVALATVALSQTYADTLAIFKDKLGNETYSVDVNVSFALLTIVDVDDVSQSFNCNGFLAFVWKDEMLAWDPAKYGGQTMIHPQAKDIWRPRVILANTLEDRDIFAENNAPIMLTSDGVIRWFPGSTFPTSCALNMIKYPFDKQTCYIQLIAMGNIADELQFVVAPKPVESQYYLPNGEWELENATVNVLNITDGEYCLSSFVVTFTIRRNPDGILVNIVLPVVFLSFLNLWVFVIPVESGEKISYGTTVLMALSVFMTTMGAMLPVSSNQIPSVVIYLFVLLIISLLTVITSIVIVCLHHKEEKEAHHNRAKTNLNRITNKVIMVKGATSALENASFTTKNANKIRPLATHVDHSDPYVDLAKDSRQSNLRSLPNKYRIIGKYIDVVSLVIFFGAWLGITLGFLLEMSSK</sequence>
<dbReference type="PANTHER" id="PTHR18945">
    <property type="entry name" value="NEUROTRANSMITTER GATED ION CHANNEL"/>
    <property type="match status" value="1"/>
</dbReference>
<dbReference type="InterPro" id="IPR036719">
    <property type="entry name" value="Neuro-gated_channel_TM_sf"/>
</dbReference>
<feature type="transmembrane region" description="Helical" evidence="5">
    <location>
        <begin position="287"/>
        <end position="311"/>
    </location>
</feature>
<protein>
    <submittedName>
        <fullName evidence="8">Uncharacterized protein</fullName>
    </submittedName>
</protein>
<dbReference type="GO" id="GO:0004888">
    <property type="term" value="F:transmembrane signaling receptor activity"/>
    <property type="evidence" value="ECO:0007669"/>
    <property type="project" value="InterPro"/>
</dbReference>
<dbReference type="GO" id="GO:0005230">
    <property type="term" value="F:extracellular ligand-gated monoatomic ion channel activity"/>
    <property type="evidence" value="ECO:0007669"/>
    <property type="project" value="InterPro"/>
</dbReference>
<dbReference type="Gene3D" id="1.20.58.390">
    <property type="entry name" value="Neurotransmitter-gated ion-channel transmembrane domain"/>
    <property type="match status" value="1"/>
</dbReference>
<evidence type="ECO:0000259" key="7">
    <source>
        <dbReference type="Pfam" id="PF02932"/>
    </source>
</evidence>
<dbReference type="InterPro" id="IPR006201">
    <property type="entry name" value="Neur_channel"/>
</dbReference>
<keyword evidence="4 5" id="KW-0472">Membrane</keyword>
<dbReference type="InterPro" id="IPR038050">
    <property type="entry name" value="Neuro_actylchol_rec"/>
</dbReference>
<keyword evidence="3 5" id="KW-1133">Transmembrane helix</keyword>
<feature type="domain" description="Neurotransmitter-gated ion-channel ligand-binding" evidence="6">
    <location>
        <begin position="39"/>
        <end position="224"/>
    </location>
</feature>
<evidence type="ECO:0000256" key="4">
    <source>
        <dbReference type="ARBA" id="ARBA00023136"/>
    </source>
</evidence>
<dbReference type="InterPro" id="IPR018000">
    <property type="entry name" value="Neurotransmitter_ion_chnl_CS"/>
</dbReference>
<keyword evidence="5" id="KW-0813">Transport</keyword>
<evidence type="ECO:0000256" key="2">
    <source>
        <dbReference type="ARBA" id="ARBA00022692"/>
    </source>
</evidence>
<dbReference type="CDD" id="cd18989">
    <property type="entry name" value="LGIC_ECD_cation"/>
    <property type="match status" value="1"/>
</dbReference>
<keyword evidence="9" id="KW-1185">Reference proteome</keyword>
<comment type="caution">
    <text evidence="8">The sequence shown here is derived from an EMBL/GenBank/DDBJ whole genome shotgun (WGS) entry which is preliminary data.</text>
</comment>
<organism evidence="8 9">
    <name type="scientific">Candidula unifasciata</name>
    <dbReference type="NCBI Taxonomy" id="100452"/>
    <lineage>
        <taxon>Eukaryota</taxon>
        <taxon>Metazoa</taxon>
        <taxon>Spiralia</taxon>
        <taxon>Lophotrochozoa</taxon>
        <taxon>Mollusca</taxon>
        <taxon>Gastropoda</taxon>
        <taxon>Heterobranchia</taxon>
        <taxon>Euthyneura</taxon>
        <taxon>Panpulmonata</taxon>
        <taxon>Eupulmonata</taxon>
        <taxon>Stylommatophora</taxon>
        <taxon>Helicina</taxon>
        <taxon>Helicoidea</taxon>
        <taxon>Geomitridae</taxon>
        <taxon>Candidula</taxon>
    </lineage>
</organism>
<dbReference type="InterPro" id="IPR006029">
    <property type="entry name" value="Neurotrans-gated_channel_TM"/>
</dbReference>
<dbReference type="GO" id="GO:0016020">
    <property type="term" value="C:membrane"/>
    <property type="evidence" value="ECO:0007669"/>
    <property type="project" value="UniProtKB-SubCell"/>
</dbReference>
<feature type="transmembrane region" description="Helical" evidence="5">
    <location>
        <begin position="396"/>
        <end position="418"/>
    </location>
</feature>
<comment type="subcellular location">
    <subcellularLocation>
        <location evidence="1">Membrane</location>
        <topology evidence="1">Multi-pass membrane protein</topology>
    </subcellularLocation>
</comment>
<accession>A0A8S3ZD04</accession>
<dbReference type="PROSITE" id="PS00236">
    <property type="entry name" value="NEUROTR_ION_CHANNEL"/>
    <property type="match status" value="1"/>
</dbReference>
<evidence type="ECO:0000313" key="9">
    <source>
        <dbReference type="Proteomes" id="UP000678393"/>
    </source>
</evidence>
<gene>
    <name evidence="8" type="ORF">CUNI_LOCUS12811</name>
</gene>
<dbReference type="Pfam" id="PF02931">
    <property type="entry name" value="Neur_chan_LBD"/>
    <property type="match status" value="1"/>
</dbReference>
<reference evidence="8" key="1">
    <citation type="submission" date="2021-04" db="EMBL/GenBank/DDBJ databases">
        <authorList>
            <consortium name="Molecular Ecology Group"/>
        </authorList>
    </citation>
    <scope>NUCLEOTIDE SEQUENCE</scope>
</reference>
<evidence type="ECO:0000313" key="8">
    <source>
        <dbReference type="EMBL" id="CAG5127253.1"/>
    </source>
</evidence>
<feature type="transmembrane region" description="Helical" evidence="5">
    <location>
        <begin position="227"/>
        <end position="250"/>
    </location>
</feature>
<dbReference type="Pfam" id="PF02932">
    <property type="entry name" value="Neur_chan_memb"/>
    <property type="match status" value="1"/>
</dbReference>
<dbReference type="AlphaFoldDB" id="A0A8S3ZD04"/>
<dbReference type="SUPFAM" id="SSF90112">
    <property type="entry name" value="Neurotransmitter-gated ion-channel transmembrane pore"/>
    <property type="match status" value="1"/>
</dbReference>
<evidence type="ECO:0000259" key="6">
    <source>
        <dbReference type="Pfam" id="PF02931"/>
    </source>
</evidence>
<evidence type="ECO:0000256" key="3">
    <source>
        <dbReference type="ARBA" id="ARBA00022989"/>
    </source>
</evidence>
<evidence type="ECO:0000256" key="5">
    <source>
        <dbReference type="RuleBase" id="RU000687"/>
    </source>
</evidence>
<keyword evidence="5" id="KW-0407">Ion channel</keyword>
<dbReference type="EMBL" id="CAJHNH020002624">
    <property type="protein sequence ID" value="CAG5127253.1"/>
    <property type="molecule type" value="Genomic_DNA"/>
</dbReference>
<feature type="transmembrane region" description="Helical" evidence="5">
    <location>
        <begin position="262"/>
        <end position="281"/>
    </location>
</feature>